<comment type="caution">
    <text evidence="2">The sequence shown here is derived from an EMBL/GenBank/DDBJ whole genome shotgun (WGS) entry which is preliminary data.</text>
</comment>
<feature type="domain" description="BP74 N-terminal" evidence="1">
    <location>
        <begin position="48"/>
        <end position="132"/>
    </location>
</feature>
<proteinExistence type="predicted"/>
<dbReference type="AlphaFoldDB" id="A0AA36NEZ7"/>
<dbReference type="InterPro" id="IPR056422">
    <property type="entry name" value="BP74_N"/>
</dbReference>
<dbReference type="Proteomes" id="UP001178507">
    <property type="component" value="Unassembled WGS sequence"/>
</dbReference>
<accession>A0AA36NEZ7</accession>
<keyword evidence="3" id="KW-1185">Reference proteome</keyword>
<gene>
    <name evidence="2" type="ORF">EVOR1521_LOCUS31088</name>
</gene>
<organism evidence="2 3">
    <name type="scientific">Effrenium voratum</name>
    <dbReference type="NCBI Taxonomy" id="2562239"/>
    <lineage>
        <taxon>Eukaryota</taxon>
        <taxon>Sar</taxon>
        <taxon>Alveolata</taxon>
        <taxon>Dinophyceae</taxon>
        <taxon>Suessiales</taxon>
        <taxon>Symbiodiniaceae</taxon>
        <taxon>Effrenium</taxon>
    </lineage>
</organism>
<protein>
    <recommendedName>
        <fullName evidence="1">BP74 N-terminal domain-containing protein</fullName>
    </recommendedName>
</protein>
<sequence>MLRLLPWLIIAHAAKDCAERRGGAFITLQVGDGQHISQWLEDDAFIDTAIMHATRNLRGRPARSIPVFNRIMNGTDCDRRYSWHVDPHDVGGWEEVATEVCDASPAYIEKNGAEWMRSPGKWCPWTVSVLNVEDRRGPRSEFIGKEPVLNKEAELAFKP</sequence>
<evidence type="ECO:0000259" key="1">
    <source>
        <dbReference type="Pfam" id="PF23621"/>
    </source>
</evidence>
<dbReference type="EMBL" id="CAUJNA010003807">
    <property type="protein sequence ID" value="CAJ1410180.1"/>
    <property type="molecule type" value="Genomic_DNA"/>
</dbReference>
<reference evidence="2" key="1">
    <citation type="submission" date="2023-08" db="EMBL/GenBank/DDBJ databases">
        <authorList>
            <person name="Chen Y."/>
            <person name="Shah S."/>
            <person name="Dougan E. K."/>
            <person name="Thang M."/>
            <person name="Chan C."/>
        </authorList>
    </citation>
    <scope>NUCLEOTIDE SEQUENCE</scope>
</reference>
<dbReference type="Pfam" id="PF23621">
    <property type="entry name" value="BP74_N"/>
    <property type="match status" value="1"/>
</dbReference>
<evidence type="ECO:0000313" key="2">
    <source>
        <dbReference type="EMBL" id="CAJ1410180.1"/>
    </source>
</evidence>
<name>A0AA36NEZ7_9DINO</name>
<evidence type="ECO:0000313" key="3">
    <source>
        <dbReference type="Proteomes" id="UP001178507"/>
    </source>
</evidence>